<dbReference type="KEGG" id="req:REQ_35460"/>
<dbReference type="InterPro" id="IPR023840">
    <property type="entry name" value="T7SS_Rv3446c"/>
</dbReference>
<reference evidence="3" key="1">
    <citation type="journal article" date="2010" name="PLoS Genet.">
        <title>The genome of a pathogenic rhodococcus: cooptive virulence underpinned by key gene acquisitions.</title>
        <authorList>
            <person name="Letek M."/>
            <person name="Gonzalez P."/>
            <person name="Macarthur I."/>
            <person name="Rodriguez H."/>
            <person name="Freeman T.C."/>
            <person name="Valero-Rello A."/>
            <person name="Blanco M."/>
            <person name="Buckley T."/>
            <person name="Cherevach I."/>
            <person name="Fahey R."/>
            <person name="Hapeshi A."/>
            <person name="Holdstock J."/>
            <person name="Leadon D."/>
            <person name="Navas J."/>
            <person name="Ocampo A."/>
            <person name="Quail M.A."/>
            <person name="Sanders M."/>
            <person name="Scortti M.M."/>
            <person name="Prescott J.F."/>
            <person name="Fogarty U."/>
            <person name="Meijer W.G."/>
            <person name="Parkhill J."/>
            <person name="Bentley S.D."/>
            <person name="Vazquez-Boland J.A."/>
        </authorList>
    </citation>
    <scope>NUCLEOTIDE SEQUENCE [LARGE SCALE GENOMIC DNA]</scope>
    <source>
        <strain evidence="3 4">103S</strain>
    </source>
</reference>
<feature type="transmembrane region" description="Helical" evidence="2">
    <location>
        <begin position="293"/>
        <end position="314"/>
    </location>
</feature>
<dbReference type="NCBIfam" id="TIGR03931">
    <property type="entry name" value="T7SS_Rv3446c"/>
    <property type="match status" value="1"/>
</dbReference>
<sequence>MVAPVVTSRSVVVHLGVDTVWVGTATGVDASADEELCECVDAIDDEFVDSAQHVRPTVEALASVIARAVRKASERDGFVDAMTILHPSHWGRTRRGVLGAAARRSANEVETLPIALAVPAPTSSGAWIVVECAETTTTAVAVRPGPEGTSEITACAFAPSTGVLDLEPGADASASAGASASVGTDAAPDTGIEAGSAWIALVNELIDEVSGDEGVGPVCVVGPSAETVARLLSTDAGRDVRVVPEPALVACRTAPSESGAGSGSGSDASEPARRSWVDQVPRPEPVRPTGRSVVIGASLAAVALLLAVGSMLAVRYTRGSESQPAAAPPQRVEIGRASTELPDSWQVRGDRSGRLDLVPDDGRDGRIVVLPTELAVGSAWDSVVRGLERKIGERGAAGPFSDFAADVEFGGRRSAAYVEAPADGSRVRWYVLLEDDVQVSVGCQYRDAGWEAIADDCEQAVRAVTVASAR</sequence>
<keyword evidence="2" id="KW-0812">Transmembrane</keyword>
<keyword evidence="2" id="KW-1133">Transmembrane helix</keyword>
<evidence type="ECO:0000313" key="3">
    <source>
        <dbReference type="EMBL" id="CBH49535.1"/>
    </source>
</evidence>
<evidence type="ECO:0000313" key="4">
    <source>
        <dbReference type="Proteomes" id="UP000006892"/>
    </source>
</evidence>
<feature type="region of interest" description="Disordered" evidence="1">
    <location>
        <begin position="319"/>
        <end position="340"/>
    </location>
</feature>
<keyword evidence="2" id="KW-0472">Membrane</keyword>
<feature type="region of interest" description="Disordered" evidence="1">
    <location>
        <begin position="251"/>
        <end position="290"/>
    </location>
</feature>
<dbReference type="EMBL" id="FN563149">
    <property type="protein sequence ID" value="CBH49535.1"/>
    <property type="molecule type" value="Genomic_DNA"/>
</dbReference>
<evidence type="ECO:0000256" key="1">
    <source>
        <dbReference type="SAM" id="MobiDB-lite"/>
    </source>
</evidence>
<gene>
    <name evidence="3" type="ordered locus">REQ_35460</name>
</gene>
<feature type="compositionally biased region" description="Low complexity" evidence="1">
    <location>
        <begin position="254"/>
        <end position="269"/>
    </location>
</feature>
<protein>
    <submittedName>
        <fullName evidence="3">Esx cluster membrane protein</fullName>
    </submittedName>
</protein>
<dbReference type="Proteomes" id="UP001154400">
    <property type="component" value="Chromosome"/>
</dbReference>
<dbReference type="AlphaFoldDB" id="A0A3S5YAE9"/>
<name>A0A3S5YAE9_RHOH1</name>
<evidence type="ECO:0000256" key="2">
    <source>
        <dbReference type="SAM" id="Phobius"/>
    </source>
</evidence>
<organism evidence="3">
    <name type="scientific">Rhodococcus hoagii (strain 103S)</name>
    <name type="common">Rhodococcus equi</name>
    <dbReference type="NCBI Taxonomy" id="685727"/>
    <lineage>
        <taxon>Bacteria</taxon>
        <taxon>Bacillati</taxon>
        <taxon>Actinomycetota</taxon>
        <taxon>Actinomycetes</taxon>
        <taxon>Mycobacteriales</taxon>
        <taxon>Nocardiaceae</taxon>
        <taxon>Prescottella</taxon>
    </lineage>
</organism>
<proteinExistence type="predicted"/>
<accession>A0A3S5YAE9</accession>